<comment type="caution">
    <text evidence="9">The sequence shown here is derived from an EMBL/GenBank/DDBJ whole genome shotgun (WGS) entry which is preliminary data.</text>
</comment>
<dbReference type="InterPro" id="IPR019614">
    <property type="entry name" value="SAM-dep_methyl-trfase"/>
</dbReference>
<dbReference type="Proteomes" id="UP000606008">
    <property type="component" value="Unassembled WGS sequence"/>
</dbReference>
<dbReference type="Pfam" id="PF10672">
    <property type="entry name" value="Methyltrans_SAM"/>
    <property type="match status" value="1"/>
</dbReference>
<evidence type="ECO:0000256" key="2">
    <source>
        <dbReference type="ARBA" id="ARBA00022490"/>
    </source>
</evidence>
<feature type="domain" description="S-adenosylmethionine-dependent methyltransferase" evidence="7">
    <location>
        <begin position="176"/>
        <end position="356"/>
    </location>
</feature>
<dbReference type="SUPFAM" id="SSF88697">
    <property type="entry name" value="PUA domain-like"/>
    <property type="match status" value="1"/>
</dbReference>
<evidence type="ECO:0000256" key="5">
    <source>
        <dbReference type="ARBA" id="ARBA00022691"/>
    </source>
</evidence>
<evidence type="ECO:0000313" key="9">
    <source>
        <dbReference type="EMBL" id="NID13198.1"/>
    </source>
</evidence>
<dbReference type="Pfam" id="PF17785">
    <property type="entry name" value="PUA_3"/>
    <property type="match status" value="1"/>
</dbReference>
<dbReference type="PROSITE" id="PS50890">
    <property type="entry name" value="PUA"/>
    <property type="match status" value="1"/>
</dbReference>
<dbReference type="CDD" id="cd11572">
    <property type="entry name" value="RlmI_M_like"/>
    <property type="match status" value="1"/>
</dbReference>
<dbReference type="Gene3D" id="3.30.750.80">
    <property type="entry name" value="RNA methyltransferase domain (HRMD) like"/>
    <property type="match status" value="1"/>
</dbReference>
<keyword evidence="2" id="KW-0963">Cytoplasm</keyword>
<evidence type="ECO:0000256" key="6">
    <source>
        <dbReference type="ARBA" id="ARBA00038091"/>
    </source>
</evidence>
<feature type="domain" description="RlmI-like PUA" evidence="8">
    <location>
        <begin position="6"/>
        <end position="73"/>
    </location>
</feature>
<dbReference type="Gene3D" id="2.30.130.10">
    <property type="entry name" value="PUA domain"/>
    <property type="match status" value="1"/>
</dbReference>
<dbReference type="GO" id="GO:0032259">
    <property type="term" value="P:methylation"/>
    <property type="evidence" value="ECO:0007669"/>
    <property type="project" value="UniProtKB-KW"/>
</dbReference>
<reference evidence="9" key="1">
    <citation type="submission" date="2024-05" db="EMBL/GenBank/DDBJ databases">
        <authorList>
            <person name="Jung D.-H."/>
        </authorList>
    </citation>
    <scope>NUCLEOTIDE SEQUENCE</scope>
    <source>
        <strain evidence="9">JA-25</strain>
    </source>
</reference>
<evidence type="ECO:0000256" key="3">
    <source>
        <dbReference type="ARBA" id="ARBA00022603"/>
    </source>
</evidence>
<dbReference type="InterPro" id="IPR029063">
    <property type="entry name" value="SAM-dependent_MTases_sf"/>
</dbReference>
<accession>A0ABX0QR21</accession>
<keyword evidence="4" id="KW-0808">Transferase</keyword>
<name>A0ABX0QR21_9BACT</name>
<evidence type="ECO:0000313" key="10">
    <source>
        <dbReference type="Proteomes" id="UP000606008"/>
    </source>
</evidence>
<dbReference type="SUPFAM" id="SSF53335">
    <property type="entry name" value="S-adenosyl-L-methionine-dependent methyltransferases"/>
    <property type="match status" value="1"/>
</dbReference>
<keyword evidence="3 9" id="KW-0489">Methyltransferase</keyword>
<dbReference type="InterPro" id="IPR041532">
    <property type="entry name" value="RlmI-like_PUA"/>
</dbReference>
<keyword evidence="5" id="KW-0949">S-adenosyl-L-methionine</keyword>
<dbReference type="EMBL" id="WAEL01000010">
    <property type="protein sequence ID" value="NID13198.1"/>
    <property type="molecule type" value="Genomic_DNA"/>
</dbReference>
<evidence type="ECO:0000256" key="4">
    <source>
        <dbReference type="ARBA" id="ARBA00022679"/>
    </source>
</evidence>
<dbReference type="Gene3D" id="3.40.50.150">
    <property type="entry name" value="Vaccinia Virus protein VP39"/>
    <property type="match status" value="1"/>
</dbReference>
<dbReference type="PANTHER" id="PTHR42873">
    <property type="entry name" value="RIBOSOMAL RNA LARGE SUBUNIT METHYLTRANSFERASE"/>
    <property type="match status" value="1"/>
</dbReference>
<comment type="similarity">
    <text evidence="6">Belongs to the methyltransferase superfamily. RlmI family.</text>
</comment>
<sequence>MNYPKIFLQKGRDEAVRRFHPWVFSGAVARREGTAPDNNIDDGDVVEVFDNRATYLGTGHFHDGSIQVRLFSFAAHTAGQPIVPDVAFWEQKLIHIRAVRASVIPAQTNCYRLIHGEGDGCSGLIIDMYNGVAVLQAHSIGMHRQRQPIVEALQRVFGTELVAVYDKSAETLPEQYAAGVQNGYRYGRTETPRAVQENGHTFLVDWITGQKTGFFLDQRDNRQLLARYSAGKRVLNAFCYSGGFSVYALSAGALLVHSVDVSKKAIDLTNQNVAANPGFAGEHEAIAADVMDYLKEPNTPNYDIVVLDPPAYAKSLSARHRAVQGYKRLNVEGLKRVAPGGILFTFSCSQVVDRELFYNTVVAAAIEAGRQVRVLHHLSQPADHPVSLFHPEGGYLKGLVLWVE</sequence>
<protein>
    <submittedName>
        <fullName evidence="9">Class I SAM-dependent rRNA methyltransferase</fullName>
    </submittedName>
</protein>
<organism evidence="9 10">
    <name type="scientific">Fibrivirga algicola</name>
    <dbReference type="NCBI Taxonomy" id="2950420"/>
    <lineage>
        <taxon>Bacteria</taxon>
        <taxon>Pseudomonadati</taxon>
        <taxon>Bacteroidota</taxon>
        <taxon>Cytophagia</taxon>
        <taxon>Cytophagales</taxon>
        <taxon>Spirosomataceae</taxon>
        <taxon>Fibrivirga</taxon>
    </lineage>
</organism>
<dbReference type="CDD" id="cd21153">
    <property type="entry name" value="PUA_RlmI"/>
    <property type="match status" value="1"/>
</dbReference>
<evidence type="ECO:0000256" key="1">
    <source>
        <dbReference type="ARBA" id="ARBA00004496"/>
    </source>
</evidence>
<dbReference type="PANTHER" id="PTHR42873:SF1">
    <property type="entry name" value="S-ADENOSYLMETHIONINE-DEPENDENT METHYLTRANSFERASE DOMAIN-CONTAINING PROTEIN"/>
    <property type="match status" value="1"/>
</dbReference>
<evidence type="ECO:0000259" key="7">
    <source>
        <dbReference type="Pfam" id="PF10672"/>
    </source>
</evidence>
<keyword evidence="10" id="KW-1185">Reference proteome</keyword>
<comment type="subcellular location">
    <subcellularLocation>
        <location evidence="1">Cytoplasm</location>
    </subcellularLocation>
</comment>
<proteinExistence type="inferred from homology"/>
<gene>
    <name evidence="9" type="ORF">F7231_23705</name>
</gene>
<dbReference type="GO" id="GO:0008168">
    <property type="term" value="F:methyltransferase activity"/>
    <property type="evidence" value="ECO:0007669"/>
    <property type="project" value="UniProtKB-KW"/>
</dbReference>
<dbReference type="RefSeq" id="WP_166693791.1">
    <property type="nucleotide sequence ID" value="NZ_WAEL01000010.1"/>
</dbReference>
<evidence type="ECO:0000259" key="8">
    <source>
        <dbReference type="Pfam" id="PF17785"/>
    </source>
</evidence>
<dbReference type="CDD" id="cd02440">
    <property type="entry name" value="AdoMet_MTases"/>
    <property type="match status" value="1"/>
</dbReference>
<dbReference type="InterPro" id="IPR015947">
    <property type="entry name" value="PUA-like_sf"/>
</dbReference>
<dbReference type="InterPro" id="IPR036974">
    <property type="entry name" value="PUA_sf"/>
</dbReference>